<name>A0A9X1LGX8_9FLAO</name>
<dbReference type="Gene3D" id="3.40.50.2000">
    <property type="entry name" value="Glycogen Phosphorylase B"/>
    <property type="match status" value="1"/>
</dbReference>
<dbReference type="Pfam" id="PF13692">
    <property type="entry name" value="Glyco_trans_1_4"/>
    <property type="match status" value="1"/>
</dbReference>
<evidence type="ECO:0000313" key="1">
    <source>
        <dbReference type="EMBL" id="MCB7480115.1"/>
    </source>
</evidence>
<dbReference type="Proteomes" id="UP001139414">
    <property type="component" value="Unassembled WGS sequence"/>
</dbReference>
<evidence type="ECO:0000313" key="2">
    <source>
        <dbReference type="Proteomes" id="UP001139414"/>
    </source>
</evidence>
<gene>
    <name evidence="1" type="ORF">LGQ90_02455</name>
</gene>
<organism evidence="1 2">
    <name type="scientific">Christiangramia sediminis</name>
    <dbReference type="NCBI Taxonomy" id="2881336"/>
    <lineage>
        <taxon>Bacteria</taxon>
        <taxon>Pseudomonadati</taxon>
        <taxon>Bacteroidota</taxon>
        <taxon>Flavobacteriia</taxon>
        <taxon>Flavobacteriales</taxon>
        <taxon>Flavobacteriaceae</taxon>
        <taxon>Christiangramia</taxon>
    </lineage>
</organism>
<protein>
    <submittedName>
        <fullName evidence="1">Glycosyltransferase family 4 protein</fullName>
    </submittedName>
</protein>
<sequence>MPKLLVIGHVWPEPKSSAAGTRMMQLLEFFQNEKYEITFATTARDTDNKVDLNALEIETEKIKLNDPEFDVFLERLKPDVVLFDRFMMEEQFGWRVDDICPETIKILDTEDLHFLRKARQQAYKEKSDVSYLDSEIAKREIAAIYRCDLSLMISEIEIELLKSQFQVPDNILFYLPFLLEKITEENQHRLPEFEERKDFISIGNFLHEPNWNAVLYLKEKIWPEIRKKLPEASMQIYGAYPSQKVLNLHNPKENFMVNGWADSSVEVMKNGRLCLAPIQFGAGLKGKLVEAMQNGTPSVTTPLGAEGINGKMKWNGFITNSDKEFIIRAVELYSEKDLWKEKQGLGFEIINKRFLKTEYLGHFRQELAKLFNDLQTHRSLNFTGKMLKHHLHKSTYFMSKFIEEKNKRRN</sequence>
<keyword evidence="2" id="KW-1185">Reference proteome</keyword>
<comment type="caution">
    <text evidence="1">The sequence shown here is derived from an EMBL/GenBank/DDBJ whole genome shotgun (WGS) entry which is preliminary data.</text>
</comment>
<reference evidence="1" key="1">
    <citation type="submission" date="2021-10" db="EMBL/GenBank/DDBJ databases">
        <title>Gramella sp. ASW11-100T, isolated from marine sediment.</title>
        <authorList>
            <person name="Xia C."/>
        </authorList>
    </citation>
    <scope>NUCLEOTIDE SEQUENCE</scope>
    <source>
        <strain evidence="1">ASW11-100</strain>
    </source>
</reference>
<accession>A0A9X1LGX8</accession>
<proteinExistence type="predicted"/>
<dbReference type="RefSeq" id="WP_229337771.1">
    <property type="nucleotide sequence ID" value="NZ_JAJBZG010000001.1"/>
</dbReference>
<dbReference type="SUPFAM" id="SSF53756">
    <property type="entry name" value="UDP-Glycosyltransferase/glycogen phosphorylase"/>
    <property type="match status" value="1"/>
</dbReference>
<dbReference type="AlphaFoldDB" id="A0A9X1LGX8"/>
<dbReference type="EMBL" id="JAJBZG010000001">
    <property type="protein sequence ID" value="MCB7480115.1"/>
    <property type="molecule type" value="Genomic_DNA"/>
</dbReference>